<dbReference type="Proteomes" id="UP000324222">
    <property type="component" value="Unassembled WGS sequence"/>
</dbReference>
<accession>A0A5B7E7J3</accession>
<keyword evidence="2" id="KW-1185">Reference proteome</keyword>
<organism evidence="1 2">
    <name type="scientific">Portunus trituberculatus</name>
    <name type="common">Swimming crab</name>
    <name type="synonym">Neptunus trituberculatus</name>
    <dbReference type="NCBI Taxonomy" id="210409"/>
    <lineage>
        <taxon>Eukaryota</taxon>
        <taxon>Metazoa</taxon>
        <taxon>Ecdysozoa</taxon>
        <taxon>Arthropoda</taxon>
        <taxon>Crustacea</taxon>
        <taxon>Multicrustacea</taxon>
        <taxon>Malacostraca</taxon>
        <taxon>Eumalacostraca</taxon>
        <taxon>Eucarida</taxon>
        <taxon>Decapoda</taxon>
        <taxon>Pleocyemata</taxon>
        <taxon>Brachyura</taxon>
        <taxon>Eubrachyura</taxon>
        <taxon>Portunoidea</taxon>
        <taxon>Portunidae</taxon>
        <taxon>Portuninae</taxon>
        <taxon>Portunus</taxon>
    </lineage>
</organism>
<evidence type="ECO:0000313" key="2">
    <source>
        <dbReference type="Proteomes" id="UP000324222"/>
    </source>
</evidence>
<dbReference type="EMBL" id="VSRR010002026">
    <property type="protein sequence ID" value="MPC29166.1"/>
    <property type="molecule type" value="Genomic_DNA"/>
</dbReference>
<sequence length="87" mass="9540">MDAITSRHHRSLVPRRVSRFLCLGRGDLDPGTHRGARRALRSISVDHIMQYISAALPLLSKGCTGKTTNVNTSSSANIFKPALRTLI</sequence>
<name>A0A5B7E7J3_PORTR</name>
<evidence type="ECO:0000313" key="1">
    <source>
        <dbReference type="EMBL" id="MPC29166.1"/>
    </source>
</evidence>
<comment type="caution">
    <text evidence="1">The sequence shown here is derived from an EMBL/GenBank/DDBJ whole genome shotgun (WGS) entry which is preliminary data.</text>
</comment>
<gene>
    <name evidence="1" type="ORF">E2C01_022386</name>
</gene>
<dbReference type="AlphaFoldDB" id="A0A5B7E7J3"/>
<reference evidence="1 2" key="1">
    <citation type="submission" date="2019-05" db="EMBL/GenBank/DDBJ databases">
        <title>Another draft genome of Portunus trituberculatus and its Hox gene families provides insights of decapod evolution.</title>
        <authorList>
            <person name="Jeong J.-H."/>
            <person name="Song I."/>
            <person name="Kim S."/>
            <person name="Choi T."/>
            <person name="Kim D."/>
            <person name="Ryu S."/>
            <person name="Kim W."/>
        </authorList>
    </citation>
    <scope>NUCLEOTIDE SEQUENCE [LARGE SCALE GENOMIC DNA]</scope>
    <source>
        <tissue evidence="1">Muscle</tissue>
    </source>
</reference>
<protein>
    <submittedName>
        <fullName evidence="1">Uncharacterized protein</fullName>
    </submittedName>
</protein>
<proteinExistence type="predicted"/>